<dbReference type="FunFam" id="1.10.238.10:FF:000003">
    <property type="entry name" value="Calmodulin A"/>
    <property type="match status" value="1"/>
</dbReference>
<dbReference type="InterPro" id="IPR037523">
    <property type="entry name" value="VOC_core"/>
</dbReference>
<dbReference type="Gene3D" id="1.10.238.10">
    <property type="entry name" value="EF-hand"/>
    <property type="match status" value="1"/>
</dbReference>
<dbReference type="PANTHER" id="PTHR46142">
    <property type="match status" value="1"/>
</dbReference>
<dbReference type="SMART" id="SM00054">
    <property type="entry name" value="EFh"/>
    <property type="match status" value="2"/>
</dbReference>
<evidence type="ECO:0000259" key="4">
    <source>
        <dbReference type="PROSITE" id="PS51819"/>
    </source>
</evidence>
<evidence type="ECO:0000256" key="2">
    <source>
        <dbReference type="ARBA" id="ARBA00022837"/>
    </source>
</evidence>
<proteinExistence type="predicted"/>
<dbReference type="Gene3D" id="3.10.180.10">
    <property type="entry name" value="2,3-Dihydroxybiphenyl 1,2-Dioxygenase, domain 1"/>
    <property type="match status" value="1"/>
</dbReference>
<dbReference type="AlphaFoldDB" id="A0A7S4S3T5"/>
<organism evidence="5">
    <name type="scientific">Alexandrium monilatum</name>
    <dbReference type="NCBI Taxonomy" id="311494"/>
    <lineage>
        <taxon>Eukaryota</taxon>
        <taxon>Sar</taxon>
        <taxon>Alveolata</taxon>
        <taxon>Dinophyceae</taxon>
        <taxon>Gonyaulacales</taxon>
        <taxon>Pyrocystaceae</taxon>
        <taxon>Alexandrium</taxon>
    </lineage>
</organism>
<reference evidence="5" key="1">
    <citation type="submission" date="2021-01" db="EMBL/GenBank/DDBJ databases">
        <authorList>
            <person name="Corre E."/>
            <person name="Pelletier E."/>
            <person name="Niang G."/>
            <person name="Scheremetjew M."/>
            <person name="Finn R."/>
            <person name="Kale V."/>
            <person name="Holt S."/>
            <person name="Cochrane G."/>
            <person name="Meng A."/>
            <person name="Brown T."/>
            <person name="Cohen L."/>
        </authorList>
    </citation>
    <scope>NUCLEOTIDE SEQUENCE</scope>
    <source>
        <strain evidence="5">CCMP3105</strain>
    </source>
</reference>
<dbReference type="InterPro" id="IPR018247">
    <property type="entry name" value="EF_Hand_1_Ca_BS"/>
</dbReference>
<dbReference type="CDD" id="cd00051">
    <property type="entry name" value="EFh"/>
    <property type="match status" value="1"/>
</dbReference>
<dbReference type="InterPro" id="IPR002048">
    <property type="entry name" value="EF_hand_dom"/>
</dbReference>
<evidence type="ECO:0000259" key="3">
    <source>
        <dbReference type="PROSITE" id="PS50222"/>
    </source>
</evidence>
<feature type="domain" description="VOC" evidence="4">
    <location>
        <begin position="200"/>
        <end position="332"/>
    </location>
</feature>
<dbReference type="InterPro" id="IPR011992">
    <property type="entry name" value="EF-hand-dom_pair"/>
</dbReference>
<name>A0A7S4S3T5_9DINO</name>
<gene>
    <name evidence="5" type="ORF">AMON00008_LOCUS44510</name>
</gene>
<keyword evidence="1" id="KW-0677">Repeat</keyword>
<dbReference type="SUPFAM" id="SSF47473">
    <property type="entry name" value="EF-hand"/>
    <property type="match status" value="1"/>
</dbReference>
<dbReference type="Pfam" id="PF00903">
    <property type="entry name" value="Glyoxalase"/>
    <property type="match status" value="1"/>
</dbReference>
<dbReference type="Pfam" id="PF13499">
    <property type="entry name" value="EF-hand_7"/>
    <property type="match status" value="1"/>
</dbReference>
<sequence>MLSKAGGGCDGTIDYRGFVNLMSGEHSQEISRATLNEYFGILDRDGSGYITTAELRHDLTSLHQSLSDEDMNQIMNSYDLDGNGQLTLPEFEALVQDNGLKVVEGGEEEPHAAELFEIPASERQTEPADEPVAVSDPRLAEALKPLANEDGKLRLSDVSRAVEVWQRCSGVRDTRDPEGSPSLHWEKGRVKRGLGEVIYKANHIALIVSDVGRSAAFYSDVIGLQQIRRPDFDRHGAWFTMGNMELHLIKGEPVVHSGRDLIVGHISIETYDIDRVPKILKELGVPFRQNVSVPKGKMAQGSGTNASNTSSNIVKQYFLRDPDGYYLEICNCDVLTKYCLGDAQEVAGYDHGVALDCHDSGVFVGLGIRVAHHAHLRQKEMAKLAVAMKGRRIAEIARRLGCKTPAAEVDEEKLRKLMVRRSVYGDVCQNETEESLREILLATSNHVPLAMKVMEVRAGDSQTLAPPAFFEGGTTKVVPEPFRMSKSGSEVDKPVPPRPLCWGGLWACLRGSLRA</sequence>
<keyword evidence="2" id="KW-0106">Calcium</keyword>
<dbReference type="GO" id="GO:0005509">
    <property type="term" value="F:calcium ion binding"/>
    <property type="evidence" value="ECO:0007669"/>
    <property type="project" value="InterPro"/>
</dbReference>
<protein>
    <recommendedName>
        <fullName evidence="6">Calmodulin</fullName>
    </recommendedName>
</protein>
<evidence type="ECO:0000256" key="1">
    <source>
        <dbReference type="ARBA" id="ARBA00022737"/>
    </source>
</evidence>
<dbReference type="PROSITE" id="PS00018">
    <property type="entry name" value="EF_HAND_1"/>
    <property type="match status" value="3"/>
</dbReference>
<accession>A0A7S4S3T5</accession>
<evidence type="ECO:0008006" key="6">
    <source>
        <dbReference type="Google" id="ProtNLM"/>
    </source>
</evidence>
<evidence type="ECO:0000313" key="5">
    <source>
        <dbReference type="EMBL" id="CAE4633455.1"/>
    </source>
</evidence>
<dbReference type="InterPro" id="IPR004360">
    <property type="entry name" value="Glyas_Fos-R_dOase_dom"/>
</dbReference>
<dbReference type="PROSITE" id="PS50222">
    <property type="entry name" value="EF_HAND_2"/>
    <property type="match status" value="2"/>
</dbReference>
<dbReference type="SUPFAM" id="SSF54593">
    <property type="entry name" value="Glyoxalase/Bleomycin resistance protein/Dihydroxybiphenyl dioxygenase"/>
    <property type="match status" value="1"/>
</dbReference>
<dbReference type="PROSITE" id="PS51819">
    <property type="entry name" value="VOC"/>
    <property type="match status" value="1"/>
</dbReference>
<dbReference type="InterPro" id="IPR029068">
    <property type="entry name" value="Glyas_Bleomycin-R_OHBP_Dase"/>
</dbReference>
<feature type="domain" description="EF-hand" evidence="3">
    <location>
        <begin position="66"/>
        <end position="101"/>
    </location>
</feature>
<feature type="domain" description="EF-hand" evidence="3">
    <location>
        <begin position="30"/>
        <end position="65"/>
    </location>
</feature>
<dbReference type="PANTHER" id="PTHR46142:SF3">
    <property type="entry name" value="F18B13.24 PROTEIN"/>
    <property type="match status" value="1"/>
</dbReference>
<dbReference type="EMBL" id="HBNR01063082">
    <property type="protein sequence ID" value="CAE4633455.1"/>
    <property type="molecule type" value="Transcribed_RNA"/>
</dbReference>